<sequence>MDPALEQADGALATKASAQKVAFPVPSSNGLREATKPLTKCKCCEDTNSSVSAEVLPVGLQPSHGHRGQKAQQVGLAGGQSVDEARNPEGLAQVGQADNSGGIIGRAVSLGFCPPQPYREPEPSVAEPPSCPLVLDMSLRDSSYSVAPGPCVVAQLPSDDMSRLADPQSRDHGFLRTKMKVTLGDSAGGDLFTCHICQKAFTYQRMLNRHMKCHNDVKRHLCTYCGKGFNDTFDLKRHVRTHTGVRPYKCSLCDKAFTQRCSLESHLKKIHGVQQKYAYKERRAKLYVCEECGCTSESQEGHVLHLKEHHPDSPLLRKTSKKVAVALQSTVTSLLQSNHHL</sequence>
<evidence type="ECO:0000256" key="13">
    <source>
        <dbReference type="SAM" id="MobiDB-lite"/>
    </source>
</evidence>
<keyword evidence="15" id="KW-1185">Reference proteome</keyword>
<feature type="domain" description="C2H2-type" evidence="14">
    <location>
        <begin position="220"/>
        <end position="247"/>
    </location>
</feature>
<evidence type="ECO:0000259" key="14">
    <source>
        <dbReference type="PROSITE" id="PS50157"/>
    </source>
</evidence>
<evidence type="ECO:0000256" key="12">
    <source>
        <dbReference type="PROSITE-ProRule" id="PRU00042"/>
    </source>
</evidence>
<gene>
    <name evidence="16" type="primary">OVOL1</name>
</gene>
<dbReference type="PANTHER" id="PTHR10032">
    <property type="entry name" value="ZINC FINGER PROTEIN WITH KRAB AND SCAN DOMAINS"/>
    <property type="match status" value="1"/>
</dbReference>
<keyword evidence="3" id="KW-0677">Repeat</keyword>
<keyword evidence="6" id="KW-0805">Transcription regulation</keyword>
<proteinExistence type="predicted"/>
<comment type="function">
    <text evidence="10">Putative transcription factor. Involved in hair formation and spermatogenesis. May function in the differentiation and/or maintenance of the urogenital system.</text>
</comment>
<dbReference type="GO" id="GO:0000981">
    <property type="term" value="F:DNA-binding transcription factor activity, RNA polymerase II-specific"/>
    <property type="evidence" value="ECO:0007669"/>
    <property type="project" value="TreeGrafter"/>
</dbReference>
<dbReference type="InterPro" id="IPR036236">
    <property type="entry name" value="Znf_C2H2_sf"/>
</dbReference>
<feature type="domain" description="C2H2-type" evidence="14">
    <location>
        <begin position="248"/>
        <end position="276"/>
    </location>
</feature>
<keyword evidence="9" id="KW-0539">Nucleus</keyword>
<dbReference type="Gene3D" id="3.30.160.60">
    <property type="entry name" value="Classic Zinc Finger"/>
    <property type="match status" value="3"/>
</dbReference>
<name>A0A6P6H601_PUMCO</name>
<dbReference type="InterPro" id="IPR013087">
    <property type="entry name" value="Znf_C2H2_type"/>
</dbReference>
<organism evidence="15 16">
    <name type="scientific">Puma concolor</name>
    <name type="common">Mountain lion</name>
    <name type="synonym">Felis concolor</name>
    <dbReference type="NCBI Taxonomy" id="9696"/>
    <lineage>
        <taxon>Eukaryota</taxon>
        <taxon>Metazoa</taxon>
        <taxon>Chordata</taxon>
        <taxon>Craniata</taxon>
        <taxon>Vertebrata</taxon>
        <taxon>Euteleostomi</taxon>
        <taxon>Mammalia</taxon>
        <taxon>Eutheria</taxon>
        <taxon>Laurasiatheria</taxon>
        <taxon>Carnivora</taxon>
        <taxon>Feliformia</taxon>
        <taxon>Felidae</taxon>
        <taxon>Felinae</taxon>
        <taxon>Puma</taxon>
    </lineage>
</organism>
<reference evidence="16" key="1">
    <citation type="submission" date="2025-08" db="UniProtKB">
        <authorList>
            <consortium name="RefSeq"/>
        </authorList>
    </citation>
    <scope>IDENTIFICATION</scope>
    <source>
        <tissue evidence="16">Blood</tissue>
    </source>
</reference>
<keyword evidence="8" id="KW-0804">Transcription</keyword>
<dbReference type="GO" id="GO:0005634">
    <property type="term" value="C:nucleus"/>
    <property type="evidence" value="ECO:0007669"/>
    <property type="project" value="UniProtKB-SubCell"/>
</dbReference>
<dbReference type="FunFam" id="3.30.160.60:FF:001221">
    <property type="entry name" value="putative transcription factor Ovo-like 1"/>
    <property type="match status" value="1"/>
</dbReference>
<protein>
    <recommendedName>
        <fullName evidence="11">Putative transcription factor Ovo-like 1</fullName>
    </recommendedName>
</protein>
<keyword evidence="4 12" id="KW-0863">Zinc-finger</keyword>
<feature type="domain" description="C2H2-type" evidence="14">
    <location>
        <begin position="192"/>
        <end position="219"/>
    </location>
</feature>
<keyword evidence="5" id="KW-0862">Zinc</keyword>
<dbReference type="GeneID" id="112851943"/>
<dbReference type="FunFam" id="3.30.160.60:FF:001250">
    <property type="entry name" value="putative transcription factor ovo-like protein 3"/>
    <property type="match status" value="1"/>
</dbReference>
<dbReference type="GO" id="GO:0000978">
    <property type="term" value="F:RNA polymerase II cis-regulatory region sequence-specific DNA binding"/>
    <property type="evidence" value="ECO:0007669"/>
    <property type="project" value="TreeGrafter"/>
</dbReference>
<dbReference type="GO" id="GO:0009913">
    <property type="term" value="P:epidermal cell differentiation"/>
    <property type="evidence" value="ECO:0007669"/>
    <property type="project" value="TreeGrafter"/>
</dbReference>
<dbReference type="SUPFAM" id="SSF57667">
    <property type="entry name" value="beta-beta-alpha zinc fingers"/>
    <property type="match status" value="2"/>
</dbReference>
<evidence type="ECO:0000256" key="6">
    <source>
        <dbReference type="ARBA" id="ARBA00023015"/>
    </source>
</evidence>
<evidence type="ECO:0000313" key="16">
    <source>
        <dbReference type="RefSeq" id="XP_025771175.1"/>
    </source>
</evidence>
<dbReference type="AlphaFoldDB" id="A0A6P6H601"/>
<evidence type="ECO:0000256" key="8">
    <source>
        <dbReference type="ARBA" id="ARBA00023163"/>
    </source>
</evidence>
<dbReference type="KEGG" id="pcoo:112851943"/>
<evidence type="ECO:0000256" key="1">
    <source>
        <dbReference type="ARBA" id="ARBA00004123"/>
    </source>
</evidence>
<dbReference type="PROSITE" id="PS00028">
    <property type="entry name" value="ZINC_FINGER_C2H2_1"/>
    <property type="match status" value="3"/>
</dbReference>
<evidence type="ECO:0000256" key="3">
    <source>
        <dbReference type="ARBA" id="ARBA00022737"/>
    </source>
</evidence>
<evidence type="ECO:0000256" key="10">
    <source>
        <dbReference type="ARBA" id="ARBA00059291"/>
    </source>
</evidence>
<accession>A0A6P6H601</accession>
<comment type="subcellular location">
    <subcellularLocation>
        <location evidence="1">Nucleus</location>
    </subcellularLocation>
</comment>
<dbReference type="GO" id="GO:0008270">
    <property type="term" value="F:zinc ion binding"/>
    <property type="evidence" value="ECO:0007669"/>
    <property type="project" value="UniProtKB-KW"/>
</dbReference>
<dbReference type="InterPro" id="IPR027756">
    <property type="entry name" value="Ovo-like"/>
</dbReference>
<feature type="domain" description="C2H2-type" evidence="14">
    <location>
        <begin position="287"/>
        <end position="314"/>
    </location>
</feature>
<dbReference type="CTD" id="5017"/>
<evidence type="ECO:0000256" key="9">
    <source>
        <dbReference type="ARBA" id="ARBA00023242"/>
    </source>
</evidence>
<dbReference type="PROSITE" id="PS50157">
    <property type="entry name" value="ZINC_FINGER_C2H2_2"/>
    <property type="match status" value="4"/>
</dbReference>
<evidence type="ECO:0000256" key="11">
    <source>
        <dbReference type="ARBA" id="ARBA00071486"/>
    </source>
</evidence>
<evidence type="ECO:0000256" key="2">
    <source>
        <dbReference type="ARBA" id="ARBA00022723"/>
    </source>
</evidence>
<keyword evidence="2" id="KW-0479">Metal-binding</keyword>
<dbReference type="PANTHER" id="PTHR10032:SF217">
    <property type="entry name" value="TRANSCRIPTION FACTOR OVO-LIKE 1-RELATED"/>
    <property type="match status" value="1"/>
</dbReference>
<dbReference type="Proteomes" id="UP000515131">
    <property type="component" value="Unplaced"/>
</dbReference>
<dbReference type="RefSeq" id="XP_025771175.1">
    <property type="nucleotide sequence ID" value="XM_025915390.1"/>
</dbReference>
<evidence type="ECO:0000256" key="4">
    <source>
        <dbReference type="ARBA" id="ARBA00022771"/>
    </source>
</evidence>
<dbReference type="FunFam" id="3.30.160.60:FF:001921">
    <property type="entry name" value="Putative transcription factor Ovo-like 1"/>
    <property type="match status" value="1"/>
</dbReference>
<evidence type="ECO:0000313" key="15">
    <source>
        <dbReference type="Proteomes" id="UP000515131"/>
    </source>
</evidence>
<evidence type="ECO:0000256" key="7">
    <source>
        <dbReference type="ARBA" id="ARBA00023125"/>
    </source>
</evidence>
<keyword evidence="7" id="KW-0238">DNA-binding</keyword>
<evidence type="ECO:0000256" key="5">
    <source>
        <dbReference type="ARBA" id="ARBA00022833"/>
    </source>
</evidence>
<dbReference type="Pfam" id="PF13465">
    <property type="entry name" value="zf-H2C2_2"/>
    <property type="match status" value="1"/>
</dbReference>
<dbReference type="SMART" id="SM00355">
    <property type="entry name" value="ZnF_C2H2"/>
    <property type="match status" value="4"/>
</dbReference>
<dbReference type="Pfam" id="PF00096">
    <property type="entry name" value="zf-C2H2"/>
    <property type="match status" value="1"/>
</dbReference>
<feature type="region of interest" description="Disordered" evidence="13">
    <location>
        <begin position="60"/>
        <end position="83"/>
    </location>
</feature>